<evidence type="ECO:0000256" key="1">
    <source>
        <dbReference type="SAM" id="Phobius"/>
    </source>
</evidence>
<reference evidence="2" key="1">
    <citation type="submission" date="2014-09" db="EMBL/GenBank/DDBJ databases">
        <authorList>
            <person name="Magalhaes I.L.F."/>
            <person name="Oliveira U."/>
            <person name="Santos F.R."/>
            <person name="Vidigal T.H.D.A."/>
            <person name="Brescovit A.D."/>
            <person name="Santos A.J."/>
        </authorList>
    </citation>
    <scope>NUCLEOTIDE SEQUENCE</scope>
    <source>
        <tissue evidence="2">Shoot tissue taken approximately 20 cm above the soil surface</tissue>
    </source>
</reference>
<dbReference type="EMBL" id="GBRH01173582">
    <property type="protein sequence ID" value="JAE24314.1"/>
    <property type="molecule type" value="Transcribed_RNA"/>
</dbReference>
<accession>A0A0A9GLM0</accession>
<proteinExistence type="predicted"/>
<dbReference type="AlphaFoldDB" id="A0A0A9GLM0"/>
<feature type="transmembrane region" description="Helical" evidence="1">
    <location>
        <begin position="20"/>
        <end position="40"/>
    </location>
</feature>
<keyword evidence="1" id="KW-0472">Membrane</keyword>
<keyword evidence="1" id="KW-1133">Transmembrane helix</keyword>
<name>A0A0A9GLM0_ARUDO</name>
<evidence type="ECO:0000313" key="2">
    <source>
        <dbReference type="EMBL" id="JAE24314.1"/>
    </source>
</evidence>
<keyword evidence="1" id="KW-0812">Transmembrane</keyword>
<protein>
    <submittedName>
        <fullName evidence="2">Uncharacterized protein</fullName>
    </submittedName>
</protein>
<reference evidence="2" key="2">
    <citation type="journal article" date="2015" name="Data Brief">
        <title>Shoot transcriptome of the giant reed, Arundo donax.</title>
        <authorList>
            <person name="Barrero R.A."/>
            <person name="Guerrero F.D."/>
            <person name="Moolhuijzen P."/>
            <person name="Goolsby J.A."/>
            <person name="Tidwell J."/>
            <person name="Bellgard S.E."/>
            <person name="Bellgard M.I."/>
        </authorList>
    </citation>
    <scope>NUCLEOTIDE SEQUENCE</scope>
    <source>
        <tissue evidence="2">Shoot tissue taken approximately 20 cm above the soil surface</tissue>
    </source>
</reference>
<organism evidence="2">
    <name type="scientific">Arundo donax</name>
    <name type="common">Giant reed</name>
    <name type="synonym">Donax arundinaceus</name>
    <dbReference type="NCBI Taxonomy" id="35708"/>
    <lineage>
        <taxon>Eukaryota</taxon>
        <taxon>Viridiplantae</taxon>
        <taxon>Streptophyta</taxon>
        <taxon>Embryophyta</taxon>
        <taxon>Tracheophyta</taxon>
        <taxon>Spermatophyta</taxon>
        <taxon>Magnoliopsida</taxon>
        <taxon>Liliopsida</taxon>
        <taxon>Poales</taxon>
        <taxon>Poaceae</taxon>
        <taxon>PACMAD clade</taxon>
        <taxon>Arundinoideae</taxon>
        <taxon>Arundineae</taxon>
        <taxon>Arundo</taxon>
    </lineage>
</organism>
<sequence length="45" mass="4974">MYYIHTTMGVDPFDSDTSNSFSSLFFFAGLHCACLAGMYLDGILI</sequence>